<keyword evidence="6 7" id="KW-0349">Heme</keyword>
<keyword evidence="4 7" id="KW-0560">Oxidoreductase</keyword>
<protein>
    <recommendedName>
        <fullName evidence="10">Cytochrome P450</fullName>
    </recommendedName>
</protein>
<dbReference type="SUPFAM" id="SSF48264">
    <property type="entry name" value="Cytochrome P450"/>
    <property type="match status" value="1"/>
</dbReference>
<name>A0AA38Y6G6_9EURO</name>
<dbReference type="GO" id="GO:0004497">
    <property type="term" value="F:monooxygenase activity"/>
    <property type="evidence" value="ECO:0007669"/>
    <property type="project" value="UniProtKB-KW"/>
</dbReference>
<gene>
    <name evidence="8" type="ORF">H2204_005020</name>
</gene>
<dbReference type="GO" id="GO:0016705">
    <property type="term" value="F:oxidoreductase activity, acting on paired donors, with incorporation or reduction of molecular oxygen"/>
    <property type="evidence" value="ECO:0007669"/>
    <property type="project" value="InterPro"/>
</dbReference>
<dbReference type="Proteomes" id="UP001172681">
    <property type="component" value="Unassembled WGS sequence"/>
</dbReference>
<evidence type="ECO:0000256" key="2">
    <source>
        <dbReference type="ARBA" id="ARBA00010617"/>
    </source>
</evidence>
<keyword evidence="9" id="KW-1185">Reference proteome</keyword>
<dbReference type="InterPro" id="IPR036396">
    <property type="entry name" value="Cyt_P450_sf"/>
</dbReference>
<evidence type="ECO:0000256" key="5">
    <source>
        <dbReference type="ARBA" id="ARBA00023004"/>
    </source>
</evidence>
<evidence type="ECO:0000313" key="9">
    <source>
        <dbReference type="Proteomes" id="UP001172681"/>
    </source>
</evidence>
<keyword evidence="5 6" id="KW-0408">Iron</keyword>
<dbReference type="AlphaFoldDB" id="A0AA38Y6G6"/>
<reference evidence="8" key="1">
    <citation type="submission" date="2022-10" db="EMBL/GenBank/DDBJ databases">
        <title>Culturing micro-colonial fungi from biological soil crusts in the Mojave desert and describing Neophaeococcomyces mojavensis, and introducing the new genera and species Taxawa tesnikishii.</title>
        <authorList>
            <person name="Kurbessoian T."/>
            <person name="Stajich J.E."/>
        </authorList>
    </citation>
    <scope>NUCLEOTIDE SEQUENCE</scope>
    <source>
        <strain evidence="8">TK_35</strain>
    </source>
</reference>
<evidence type="ECO:0000256" key="1">
    <source>
        <dbReference type="ARBA" id="ARBA00001971"/>
    </source>
</evidence>
<dbReference type="Gene3D" id="1.10.630.10">
    <property type="entry name" value="Cytochrome P450"/>
    <property type="match status" value="1"/>
</dbReference>
<comment type="similarity">
    <text evidence="2 7">Belongs to the cytochrome P450 family.</text>
</comment>
<comment type="caution">
    <text evidence="8">The sequence shown here is derived from an EMBL/GenBank/DDBJ whole genome shotgun (WGS) entry which is preliminary data.</text>
</comment>
<evidence type="ECO:0000256" key="3">
    <source>
        <dbReference type="ARBA" id="ARBA00022723"/>
    </source>
</evidence>
<sequence length="454" mass="51579">MQKGYDQVRVFKAIICIEPLTNYQYHDEIYGLDTNDGIKLVLPVRYLDELKSNPHLSFQVSIDNDMQKDYTFFGGAPDNVINAIKGKFNPSLGALTPVMHDIVIQNREQTIGVFQDWTPVKIHDRILKLVGYTNARVFHGTAASRSEEWVDASTGYVLSTFDCIRALKAWPPYLRPFVHRFIPERAAINDQWRRARPFVVDSLNRKKASGGKFLEQPGSMLDYMTSGKNEDIAYDVEKQLLYQMTLVAVGTVTTFASIVQVLYDLADHPEYIPILREEVQNAERDKDGFLTRDAVFEMKKLDSFIKESQRLHAPDLSTFQRAATSDITLSNGLFIPKGTKLEAPTAAIQVDEKIYSSPEEFDGLRFYRDRQNPGEENKHLYVSVGLNDLSFGFGRHACPGRFLGHINIKLIVSEILLHYDVKLGEGHKRPADQEFEAIISPAPDGEIMMRSRPL</sequence>
<evidence type="ECO:0000313" key="8">
    <source>
        <dbReference type="EMBL" id="KAJ9637096.1"/>
    </source>
</evidence>
<organism evidence="8 9">
    <name type="scientific">Knufia peltigerae</name>
    <dbReference type="NCBI Taxonomy" id="1002370"/>
    <lineage>
        <taxon>Eukaryota</taxon>
        <taxon>Fungi</taxon>
        <taxon>Dikarya</taxon>
        <taxon>Ascomycota</taxon>
        <taxon>Pezizomycotina</taxon>
        <taxon>Eurotiomycetes</taxon>
        <taxon>Chaetothyriomycetidae</taxon>
        <taxon>Chaetothyriales</taxon>
        <taxon>Trichomeriaceae</taxon>
        <taxon>Knufia</taxon>
    </lineage>
</organism>
<feature type="binding site" description="axial binding residue" evidence="6">
    <location>
        <position position="398"/>
    </location>
    <ligand>
        <name>heme</name>
        <dbReference type="ChEBI" id="CHEBI:30413"/>
    </ligand>
    <ligandPart>
        <name>Fe</name>
        <dbReference type="ChEBI" id="CHEBI:18248"/>
    </ligandPart>
</feature>
<accession>A0AA38Y6G6</accession>
<keyword evidence="3 6" id="KW-0479">Metal-binding</keyword>
<dbReference type="InterPro" id="IPR001128">
    <property type="entry name" value="Cyt_P450"/>
</dbReference>
<evidence type="ECO:0000256" key="6">
    <source>
        <dbReference type="PIRSR" id="PIRSR602403-1"/>
    </source>
</evidence>
<dbReference type="CDD" id="cd11041">
    <property type="entry name" value="CYP503A1-like"/>
    <property type="match status" value="1"/>
</dbReference>
<dbReference type="GO" id="GO:0020037">
    <property type="term" value="F:heme binding"/>
    <property type="evidence" value="ECO:0007669"/>
    <property type="project" value="InterPro"/>
</dbReference>
<dbReference type="PANTHER" id="PTHR46206:SF7">
    <property type="entry name" value="P450, PUTATIVE (EUROFUNG)-RELATED"/>
    <property type="match status" value="1"/>
</dbReference>
<dbReference type="Pfam" id="PF00067">
    <property type="entry name" value="p450"/>
    <property type="match status" value="1"/>
</dbReference>
<evidence type="ECO:0008006" key="10">
    <source>
        <dbReference type="Google" id="ProtNLM"/>
    </source>
</evidence>
<comment type="cofactor">
    <cofactor evidence="1 6">
        <name>heme</name>
        <dbReference type="ChEBI" id="CHEBI:30413"/>
    </cofactor>
</comment>
<dbReference type="PROSITE" id="PS00086">
    <property type="entry name" value="CYTOCHROME_P450"/>
    <property type="match status" value="1"/>
</dbReference>
<proteinExistence type="inferred from homology"/>
<dbReference type="InterPro" id="IPR017972">
    <property type="entry name" value="Cyt_P450_CS"/>
</dbReference>
<keyword evidence="7" id="KW-0503">Monooxygenase</keyword>
<dbReference type="GO" id="GO:0005506">
    <property type="term" value="F:iron ion binding"/>
    <property type="evidence" value="ECO:0007669"/>
    <property type="project" value="InterPro"/>
</dbReference>
<dbReference type="PRINTS" id="PR00465">
    <property type="entry name" value="EP450IV"/>
</dbReference>
<dbReference type="PANTHER" id="PTHR46206">
    <property type="entry name" value="CYTOCHROME P450"/>
    <property type="match status" value="1"/>
</dbReference>
<evidence type="ECO:0000256" key="7">
    <source>
        <dbReference type="RuleBase" id="RU000461"/>
    </source>
</evidence>
<evidence type="ECO:0000256" key="4">
    <source>
        <dbReference type="ARBA" id="ARBA00023002"/>
    </source>
</evidence>
<dbReference type="InterPro" id="IPR002403">
    <property type="entry name" value="Cyt_P450_E_grp-IV"/>
</dbReference>
<dbReference type="EMBL" id="JAPDRN010000026">
    <property type="protein sequence ID" value="KAJ9637096.1"/>
    <property type="molecule type" value="Genomic_DNA"/>
</dbReference>